<dbReference type="InterPro" id="IPR019734">
    <property type="entry name" value="TPR_rpt"/>
</dbReference>
<feature type="signal peptide" evidence="5">
    <location>
        <begin position="1"/>
        <end position="18"/>
    </location>
</feature>
<feature type="transmembrane region" description="Helical" evidence="4">
    <location>
        <begin position="162"/>
        <end position="182"/>
    </location>
</feature>
<dbReference type="STRING" id="1391627.SAMN05216464_111232"/>
<evidence type="ECO:0000259" key="6">
    <source>
        <dbReference type="SMART" id="SM00287"/>
    </source>
</evidence>
<keyword evidence="4" id="KW-0812">Transmembrane</keyword>
<evidence type="ECO:0000256" key="5">
    <source>
        <dbReference type="SAM" id="SignalP"/>
    </source>
</evidence>
<organism evidence="7 8">
    <name type="scientific">Mucilaginibacter pineti</name>
    <dbReference type="NCBI Taxonomy" id="1391627"/>
    <lineage>
        <taxon>Bacteria</taxon>
        <taxon>Pseudomonadati</taxon>
        <taxon>Bacteroidota</taxon>
        <taxon>Sphingobacteriia</taxon>
        <taxon>Sphingobacteriales</taxon>
        <taxon>Sphingobacteriaceae</taxon>
        <taxon>Mucilaginibacter</taxon>
    </lineage>
</organism>
<dbReference type="AlphaFoldDB" id="A0A1G7HHY0"/>
<dbReference type="RefSeq" id="WP_091152664.1">
    <property type="nucleotide sequence ID" value="NZ_FNAI01000011.1"/>
</dbReference>
<dbReference type="Pfam" id="PF07719">
    <property type="entry name" value="TPR_2"/>
    <property type="match status" value="1"/>
</dbReference>
<dbReference type="Proteomes" id="UP000199072">
    <property type="component" value="Unassembled WGS sequence"/>
</dbReference>
<dbReference type="PROSITE" id="PS50293">
    <property type="entry name" value="TPR_REGION"/>
    <property type="match status" value="1"/>
</dbReference>
<evidence type="ECO:0000313" key="7">
    <source>
        <dbReference type="EMBL" id="SDE99913.1"/>
    </source>
</evidence>
<protein>
    <submittedName>
        <fullName evidence="7">Tetratricopeptide repeat-containing protein</fullName>
    </submittedName>
</protein>
<accession>A0A1G7HHY0</accession>
<evidence type="ECO:0000256" key="3">
    <source>
        <dbReference type="PROSITE-ProRule" id="PRU00339"/>
    </source>
</evidence>
<evidence type="ECO:0000313" key="8">
    <source>
        <dbReference type="Proteomes" id="UP000199072"/>
    </source>
</evidence>
<dbReference type="SMART" id="SM00287">
    <property type="entry name" value="SH3b"/>
    <property type="match status" value="1"/>
</dbReference>
<sequence>MLKRIIYLLLLTALPLLAFSNDDSVALFKKGNEAYAKARYKEAIAGYQKLVDGGYQSTAVYFNLGNAYYKTGDIASSLLYYEKAHKLSPGDEDIRFNIQLANSKTPDKVDEAPEFFVTKWWHGFILAFSANALAVLSVLFIIIGSLTLILYRFTNSVIVKKISFYSALVLLFLGLCTIFIAGRQASYFDSHREAIIFSSSVSVKSAPVAASKSIFVLHNGTKITFLEKNGDWMKIRLANGNEGWIGVNDVKEI</sequence>
<keyword evidence="1" id="KW-0677">Repeat</keyword>
<dbReference type="Pfam" id="PF08239">
    <property type="entry name" value="SH3_3"/>
    <property type="match status" value="1"/>
</dbReference>
<gene>
    <name evidence="7" type="ORF">SAMN05216464_111232</name>
</gene>
<evidence type="ECO:0000256" key="1">
    <source>
        <dbReference type="ARBA" id="ARBA00022737"/>
    </source>
</evidence>
<dbReference type="InterPro" id="IPR013105">
    <property type="entry name" value="TPR_2"/>
</dbReference>
<dbReference type="SUPFAM" id="SSF48452">
    <property type="entry name" value="TPR-like"/>
    <property type="match status" value="1"/>
</dbReference>
<dbReference type="Gene3D" id="1.25.40.10">
    <property type="entry name" value="Tetratricopeptide repeat domain"/>
    <property type="match status" value="1"/>
</dbReference>
<keyword evidence="2 3" id="KW-0802">TPR repeat</keyword>
<reference evidence="7 8" key="1">
    <citation type="submission" date="2016-10" db="EMBL/GenBank/DDBJ databases">
        <authorList>
            <person name="de Groot N.N."/>
        </authorList>
    </citation>
    <scope>NUCLEOTIDE SEQUENCE [LARGE SCALE GENOMIC DNA]</scope>
    <source>
        <strain evidence="7 8">47C3B</strain>
    </source>
</reference>
<dbReference type="PROSITE" id="PS50005">
    <property type="entry name" value="TPR"/>
    <property type="match status" value="1"/>
</dbReference>
<keyword evidence="4" id="KW-0472">Membrane</keyword>
<feature type="repeat" description="TPR" evidence="3">
    <location>
        <begin position="58"/>
        <end position="91"/>
    </location>
</feature>
<dbReference type="EMBL" id="FNAI01000011">
    <property type="protein sequence ID" value="SDE99913.1"/>
    <property type="molecule type" value="Genomic_DNA"/>
</dbReference>
<feature type="domain" description="SH3b" evidence="6">
    <location>
        <begin position="191"/>
        <end position="253"/>
    </location>
</feature>
<keyword evidence="8" id="KW-1185">Reference proteome</keyword>
<evidence type="ECO:0000256" key="4">
    <source>
        <dbReference type="SAM" id="Phobius"/>
    </source>
</evidence>
<proteinExistence type="predicted"/>
<dbReference type="InterPro" id="IPR003646">
    <property type="entry name" value="SH3-like_bac-type"/>
</dbReference>
<dbReference type="SMART" id="SM00028">
    <property type="entry name" value="TPR"/>
    <property type="match status" value="2"/>
</dbReference>
<name>A0A1G7HHY0_9SPHI</name>
<dbReference type="Gene3D" id="2.30.30.40">
    <property type="entry name" value="SH3 Domains"/>
    <property type="match status" value="1"/>
</dbReference>
<evidence type="ECO:0000256" key="2">
    <source>
        <dbReference type="ARBA" id="ARBA00022803"/>
    </source>
</evidence>
<dbReference type="InterPro" id="IPR011990">
    <property type="entry name" value="TPR-like_helical_dom_sf"/>
</dbReference>
<feature type="transmembrane region" description="Helical" evidence="4">
    <location>
        <begin position="124"/>
        <end position="150"/>
    </location>
</feature>
<feature type="chain" id="PRO_5011706841" evidence="5">
    <location>
        <begin position="19"/>
        <end position="253"/>
    </location>
</feature>
<keyword evidence="5" id="KW-0732">Signal</keyword>
<keyword evidence="4" id="KW-1133">Transmembrane helix</keyword>
<dbReference type="OrthoDB" id="9776208at2"/>